<dbReference type="InterPro" id="IPR045875">
    <property type="entry name" value="NTF2"/>
</dbReference>
<evidence type="ECO:0000256" key="1">
    <source>
        <dbReference type="RuleBase" id="RU369002"/>
    </source>
</evidence>
<dbReference type="Gene3D" id="3.10.450.50">
    <property type="match status" value="1"/>
</dbReference>
<organism evidence="3 4">
    <name type="scientific">Paratrimastix pyriformis</name>
    <dbReference type="NCBI Taxonomy" id="342808"/>
    <lineage>
        <taxon>Eukaryota</taxon>
        <taxon>Metamonada</taxon>
        <taxon>Preaxostyla</taxon>
        <taxon>Paratrimastigidae</taxon>
        <taxon>Paratrimastix</taxon>
    </lineage>
</organism>
<keyword evidence="1" id="KW-0963">Cytoplasm</keyword>
<sequence length="137" mass="14799">MATSHLDIGKQLVQYYYSIYDQPAPVPAPGQPTPPHPRGAGLAGLYKPDALLDYEGTRCVGAAQIRAKLDEAPTVQRDTPNLSFDAQPTPSGLLVTVLGRLALEGQTNPITFSEVFHFVQAGPSWAISNQIFKCVFC</sequence>
<keyword evidence="1" id="KW-0539">Nucleus</keyword>
<proteinExistence type="predicted"/>
<evidence type="ECO:0000259" key="2">
    <source>
        <dbReference type="PROSITE" id="PS50177"/>
    </source>
</evidence>
<gene>
    <name evidence="3" type="ORF">PAPYR_9202</name>
</gene>
<dbReference type="InterPro" id="IPR018222">
    <property type="entry name" value="Nuclear_transport_factor_2_euk"/>
</dbReference>
<keyword evidence="1" id="KW-0813">Transport</keyword>
<dbReference type="Pfam" id="PF02136">
    <property type="entry name" value="NTF2"/>
    <property type="match status" value="1"/>
</dbReference>
<evidence type="ECO:0000313" key="4">
    <source>
        <dbReference type="Proteomes" id="UP001141327"/>
    </source>
</evidence>
<dbReference type="PANTHER" id="PTHR12612">
    <property type="entry name" value="NUCLEAR TRANSPORT FACTOR 2"/>
    <property type="match status" value="1"/>
</dbReference>
<comment type="caution">
    <text evidence="3">The sequence shown here is derived from an EMBL/GenBank/DDBJ whole genome shotgun (WGS) entry which is preliminary data.</text>
</comment>
<evidence type="ECO:0000313" key="3">
    <source>
        <dbReference type="EMBL" id="KAJ4455775.1"/>
    </source>
</evidence>
<comment type="subcellular location">
    <subcellularLocation>
        <location evidence="1">Cytoplasm</location>
    </subcellularLocation>
    <subcellularLocation>
        <location evidence="1">Nucleus</location>
    </subcellularLocation>
</comment>
<dbReference type="InterPro" id="IPR032710">
    <property type="entry name" value="NTF2-like_dom_sf"/>
</dbReference>
<protein>
    <recommendedName>
        <fullName evidence="1">NTF2-related export protein</fullName>
    </recommendedName>
</protein>
<comment type="function">
    <text evidence="1">Has a role in nuclear-cytoplasmic transport of proteins and mRNAs.</text>
</comment>
<keyword evidence="4" id="KW-1185">Reference proteome</keyword>
<dbReference type="PROSITE" id="PS50177">
    <property type="entry name" value="NTF2_DOMAIN"/>
    <property type="match status" value="1"/>
</dbReference>
<accession>A0ABQ8UG37</accession>
<reference evidence="3" key="1">
    <citation type="journal article" date="2022" name="bioRxiv">
        <title>Genomics of Preaxostyla Flagellates Illuminates Evolutionary Transitions and the Path Towards Mitochondrial Loss.</title>
        <authorList>
            <person name="Novak L.V.F."/>
            <person name="Treitli S.C."/>
            <person name="Pyrih J."/>
            <person name="Halakuc P."/>
            <person name="Pipaliya S.V."/>
            <person name="Vacek V."/>
            <person name="Brzon O."/>
            <person name="Soukal P."/>
            <person name="Eme L."/>
            <person name="Dacks J.B."/>
            <person name="Karnkowska A."/>
            <person name="Elias M."/>
            <person name="Hampl V."/>
        </authorList>
    </citation>
    <scope>NUCLEOTIDE SEQUENCE</scope>
    <source>
        <strain evidence="3">RCP-MX</strain>
    </source>
</reference>
<dbReference type="InterPro" id="IPR002075">
    <property type="entry name" value="NTF2_dom"/>
</dbReference>
<dbReference type="SUPFAM" id="SSF54427">
    <property type="entry name" value="NTF2-like"/>
    <property type="match status" value="1"/>
</dbReference>
<name>A0ABQ8UG37_9EUKA</name>
<feature type="domain" description="NTF2" evidence="2">
    <location>
        <begin position="8"/>
        <end position="134"/>
    </location>
</feature>
<dbReference type="Proteomes" id="UP001141327">
    <property type="component" value="Unassembled WGS sequence"/>
</dbReference>
<keyword evidence="1" id="KW-0653">Protein transport</keyword>
<dbReference type="EMBL" id="JAPMOS010000093">
    <property type="protein sequence ID" value="KAJ4455775.1"/>
    <property type="molecule type" value="Genomic_DNA"/>
</dbReference>